<organism evidence="2 3">
    <name type="scientific">Candidatus Eubacterium faecipullorum</name>
    <dbReference type="NCBI Taxonomy" id="2838571"/>
    <lineage>
        <taxon>Bacteria</taxon>
        <taxon>Bacillati</taxon>
        <taxon>Bacillota</taxon>
        <taxon>Clostridia</taxon>
        <taxon>Eubacteriales</taxon>
        <taxon>Eubacteriaceae</taxon>
        <taxon>Eubacterium</taxon>
    </lineage>
</organism>
<dbReference type="EMBL" id="DXGE01000021">
    <property type="protein sequence ID" value="HIW85810.1"/>
    <property type="molecule type" value="Genomic_DNA"/>
</dbReference>
<gene>
    <name evidence="2" type="ORF">IAA48_04870</name>
</gene>
<keyword evidence="1" id="KW-0472">Membrane</keyword>
<protein>
    <recommendedName>
        <fullName evidence="4">DUF2232 domain-containing protein</fullName>
    </recommendedName>
</protein>
<dbReference type="AlphaFoldDB" id="A0A9D1RE74"/>
<accession>A0A9D1RE74</accession>
<sequence>MKSSIKAAVSGLCTALSVVLLFCTSLLYFFTYVVPMVLGVLMMSVKKTFSASCAWCVYIGVSVLSMILVPEKEAVLMYVLFFGYYPIIKSGIEKIKPAALAFIIKLFIFNISVTAVEVIAYFVFSIPFFEDGVFSSAMLVLFAVLMNVIFILYEFLLKNFMVLYEKKLEKHILKIFKF</sequence>
<evidence type="ECO:0000313" key="3">
    <source>
        <dbReference type="Proteomes" id="UP000824205"/>
    </source>
</evidence>
<evidence type="ECO:0008006" key="4">
    <source>
        <dbReference type="Google" id="ProtNLM"/>
    </source>
</evidence>
<name>A0A9D1RE74_9FIRM</name>
<feature type="transmembrane region" description="Helical" evidence="1">
    <location>
        <begin position="75"/>
        <end position="92"/>
    </location>
</feature>
<feature type="transmembrane region" description="Helical" evidence="1">
    <location>
        <begin position="48"/>
        <end position="69"/>
    </location>
</feature>
<feature type="transmembrane region" description="Helical" evidence="1">
    <location>
        <begin position="15"/>
        <end position="41"/>
    </location>
</feature>
<feature type="transmembrane region" description="Helical" evidence="1">
    <location>
        <begin position="136"/>
        <end position="157"/>
    </location>
</feature>
<feature type="transmembrane region" description="Helical" evidence="1">
    <location>
        <begin position="99"/>
        <end position="124"/>
    </location>
</feature>
<reference evidence="2" key="1">
    <citation type="journal article" date="2021" name="PeerJ">
        <title>Extensive microbial diversity within the chicken gut microbiome revealed by metagenomics and culture.</title>
        <authorList>
            <person name="Gilroy R."/>
            <person name="Ravi A."/>
            <person name="Getino M."/>
            <person name="Pursley I."/>
            <person name="Horton D.L."/>
            <person name="Alikhan N.F."/>
            <person name="Baker D."/>
            <person name="Gharbi K."/>
            <person name="Hall N."/>
            <person name="Watson M."/>
            <person name="Adriaenssens E.M."/>
            <person name="Foster-Nyarko E."/>
            <person name="Jarju S."/>
            <person name="Secka A."/>
            <person name="Antonio M."/>
            <person name="Oren A."/>
            <person name="Chaudhuri R.R."/>
            <person name="La Ragione R."/>
            <person name="Hildebrand F."/>
            <person name="Pallen M.J."/>
        </authorList>
    </citation>
    <scope>NUCLEOTIDE SEQUENCE</scope>
    <source>
        <strain evidence="2">421</strain>
    </source>
</reference>
<evidence type="ECO:0000313" key="2">
    <source>
        <dbReference type="EMBL" id="HIW85810.1"/>
    </source>
</evidence>
<keyword evidence="1" id="KW-1133">Transmembrane helix</keyword>
<keyword evidence="1" id="KW-0812">Transmembrane</keyword>
<proteinExistence type="predicted"/>
<evidence type="ECO:0000256" key="1">
    <source>
        <dbReference type="SAM" id="Phobius"/>
    </source>
</evidence>
<dbReference type="Proteomes" id="UP000824205">
    <property type="component" value="Unassembled WGS sequence"/>
</dbReference>
<reference evidence="2" key="2">
    <citation type="submission" date="2021-04" db="EMBL/GenBank/DDBJ databases">
        <authorList>
            <person name="Gilroy R."/>
        </authorList>
    </citation>
    <scope>NUCLEOTIDE SEQUENCE</scope>
    <source>
        <strain evidence="2">421</strain>
    </source>
</reference>
<comment type="caution">
    <text evidence="2">The sequence shown here is derived from an EMBL/GenBank/DDBJ whole genome shotgun (WGS) entry which is preliminary data.</text>
</comment>